<evidence type="ECO:0000256" key="2">
    <source>
        <dbReference type="SAM" id="MobiDB-lite"/>
    </source>
</evidence>
<dbReference type="Pfam" id="PF05186">
    <property type="entry name" value="Dpy-30"/>
    <property type="match status" value="1"/>
</dbReference>
<feature type="compositionally biased region" description="Acidic residues" evidence="2">
    <location>
        <begin position="263"/>
        <end position="285"/>
    </location>
</feature>
<keyword evidence="1" id="KW-0040">ANK repeat</keyword>
<evidence type="ECO:0000256" key="1">
    <source>
        <dbReference type="PROSITE-ProRule" id="PRU00023"/>
    </source>
</evidence>
<feature type="compositionally biased region" description="Acidic residues" evidence="2">
    <location>
        <begin position="238"/>
        <end position="255"/>
    </location>
</feature>
<dbReference type="InterPro" id="IPR007858">
    <property type="entry name" value="Dpy-30_motif"/>
</dbReference>
<name>A0A9P0MWP8_NEZVI</name>
<feature type="repeat" description="ANK" evidence="1">
    <location>
        <begin position="71"/>
        <end position="104"/>
    </location>
</feature>
<dbReference type="Pfam" id="PF12796">
    <property type="entry name" value="Ank_2"/>
    <property type="match status" value="1"/>
</dbReference>
<dbReference type="InterPro" id="IPR002110">
    <property type="entry name" value="Ankyrin_rpt"/>
</dbReference>
<gene>
    <name evidence="3" type="ORF">NEZAVI_LOCUS14380</name>
</gene>
<dbReference type="PANTHER" id="PTHR24172:SF4">
    <property type="entry name" value="ANK_REP_REGION DOMAIN-CONTAINING PROTEIN"/>
    <property type="match status" value="1"/>
</dbReference>
<dbReference type="Gene3D" id="1.20.890.10">
    <property type="entry name" value="cAMP-dependent protein kinase regulatory subunit, dimerization-anchoring domain"/>
    <property type="match status" value="1"/>
</dbReference>
<feature type="region of interest" description="Disordered" evidence="2">
    <location>
        <begin position="215"/>
        <end position="293"/>
    </location>
</feature>
<dbReference type="EMBL" id="OV725082">
    <property type="protein sequence ID" value="CAH1406451.1"/>
    <property type="molecule type" value="Genomic_DNA"/>
</dbReference>
<dbReference type="Proteomes" id="UP001152798">
    <property type="component" value="Chromosome 6"/>
</dbReference>
<evidence type="ECO:0000313" key="4">
    <source>
        <dbReference type="Proteomes" id="UP001152798"/>
    </source>
</evidence>
<evidence type="ECO:0000313" key="3">
    <source>
        <dbReference type="EMBL" id="CAH1406451.1"/>
    </source>
</evidence>
<sequence>AKIERVHKSSREGDLRGVRTSLDRRKYAVAKDNSTSLKPTPLHVAILFGRTSVLRYLAGRFPETMHAQDSGGRTPLHYAATLPDNGHFYSLLITLGADKAILDKSGKTAEYYLKNKEDLTREMLLAEYQDRPVPIDTSGLNFNRYSDKGGELLREGYPIFKAEEGQYLAASLGEPLIKGLTEVAQLRPPNPIIHLANFLLAFNKSEDLAEPLQRGIRSIEGTPESRDPKEDENGNQMETDEIESQTEEIEDETEDNNNKRKDEDEEVVEGVDEDDEITSSPEPEENSFKPVNRDEHGQSMLHFAAARSQGRNAMFQLLQEMDSNPGLRDSLYRTARDIAEQSDIQENIRGIDRYVVALAARGEENRLRELLLEGYDHILDAEDNGSILEITEGREQTAVLKFLKGVTAFEENREKLHRAIRFGSLAQVQEIFKKSGSRKMLAVAKNKQGRSSLHVAVLAQHETTVEHIATKYPATLQIGDNLMRTPLHYAMALEKVESLSRILIAAGAQRVLKDLKGRQASYYFMNKTDIRQLQDEEEALRV</sequence>
<dbReference type="SMART" id="SM00248">
    <property type="entry name" value="ANK"/>
    <property type="match status" value="5"/>
</dbReference>
<dbReference type="OrthoDB" id="432281at2759"/>
<dbReference type="PROSITE" id="PS50088">
    <property type="entry name" value="ANK_REPEAT"/>
    <property type="match status" value="2"/>
</dbReference>
<keyword evidence="4" id="KW-1185">Reference proteome</keyword>
<reference evidence="3" key="1">
    <citation type="submission" date="2022-01" db="EMBL/GenBank/DDBJ databases">
        <authorList>
            <person name="King R."/>
        </authorList>
    </citation>
    <scope>NUCLEOTIDE SEQUENCE</scope>
</reference>
<feature type="non-terminal residue" evidence="3">
    <location>
        <position position="1"/>
    </location>
</feature>
<dbReference type="InterPro" id="IPR049630">
    <property type="entry name" value="DYDC-like_DD"/>
</dbReference>
<dbReference type="CDD" id="cd22966">
    <property type="entry name" value="DD_DYDC-like"/>
    <property type="match status" value="1"/>
</dbReference>
<proteinExistence type="predicted"/>
<feature type="repeat" description="ANK" evidence="1">
    <location>
        <begin position="482"/>
        <end position="515"/>
    </location>
</feature>
<dbReference type="AlphaFoldDB" id="A0A9P0MWP8"/>
<dbReference type="PROSITE" id="PS50297">
    <property type="entry name" value="ANK_REP_REGION"/>
    <property type="match status" value="1"/>
</dbReference>
<organism evidence="3 4">
    <name type="scientific">Nezara viridula</name>
    <name type="common">Southern green stink bug</name>
    <name type="synonym">Cimex viridulus</name>
    <dbReference type="NCBI Taxonomy" id="85310"/>
    <lineage>
        <taxon>Eukaryota</taxon>
        <taxon>Metazoa</taxon>
        <taxon>Ecdysozoa</taxon>
        <taxon>Arthropoda</taxon>
        <taxon>Hexapoda</taxon>
        <taxon>Insecta</taxon>
        <taxon>Pterygota</taxon>
        <taxon>Neoptera</taxon>
        <taxon>Paraneoptera</taxon>
        <taxon>Hemiptera</taxon>
        <taxon>Heteroptera</taxon>
        <taxon>Panheteroptera</taxon>
        <taxon>Pentatomomorpha</taxon>
        <taxon>Pentatomoidea</taxon>
        <taxon>Pentatomidae</taxon>
        <taxon>Pentatominae</taxon>
        <taxon>Nezara</taxon>
    </lineage>
</organism>
<dbReference type="SUPFAM" id="SSF48403">
    <property type="entry name" value="Ankyrin repeat"/>
    <property type="match status" value="2"/>
</dbReference>
<protein>
    <submittedName>
        <fullName evidence="3">Uncharacterized protein</fullName>
    </submittedName>
</protein>
<dbReference type="InterPro" id="IPR036770">
    <property type="entry name" value="Ankyrin_rpt-contain_sf"/>
</dbReference>
<dbReference type="Gene3D" id="1.25.40.20">
    <property type="entry name" value="Ankyrin repeat-containing domain"/>
    <property type="match status" value="3"/>
</dbReference>
<accession>A0A9P0MWP8</accession>
<dbReference type="PANTHER" id="PTHR24172">
    <property type="entry name" value="ANK_REP_REGION DOMAIN-CONTAINING PROTEIN"/>
    <property type="match status" value="1"/>
</dbReference>
<feature type="compositionally biased region" description="Basic and acidic residues" evidence="2">
    <location>
        <begin position="223"/>
        <end position="232"/>
    </location>
</feature>